<keyword evidence="1" id="KW-0694">RNA-binding</keyword>
<proteinExistence type="predicted"/>
<evidence type="ECO:0000259" key="2">
    <source>
        <dbReference type="PROSITE" id="PS50102"/>
    </source>
</evidence>
<reference evidence="3 4" key="1">
    <citation type="submission" date="2016-06" db="UniProtKB">
        <authorList>
            <consortium name="WormBaseParasite"/>
        </authorList>
    </citation>
    <scope>IDENTIFICATION</scope>
</reference>
<feature type="domain" description="RRM" evidence="2">
    <location>
        <begin position="105"/>
        <end position="176"/>
    </location>
</feature>
<dbReference type="InterPro" id="IPR035979">
    <property type="entry name" value="RBD_domain_sf"/>
</dbReference>
<accession>A0A183EG52</accession>
<dbReference type="Gene3D" id="3.30.70.330">
    <property type="match status" value="1"/>
</dbReference>
<evidence type="ECO:0000313" key="3">
    <source>
        <dbReference type="WBParaSite" id="GPUH_0001996801-mRNA-1"/>
    </source>
</evidence>
<sequence length="176" mass="17987">LDDRKEGELPIGLRGVGMGLGANGAPLGDVSSVISSLSSSASAHGTFDGAAAPYSGQTSYPSSGISSVLPFSSTFGSSSTATPLATVSTGGYSSFGSASGYSASRSIIIKNLPLDYTWQIVRDRVQQFGPVDVTEMIAPGCAKVTFAISADAERARKSLQNTTVEGRVIGVEFLVP</sequence>
<dbReference type="SMART" id="SM00360">
    <property type="entry name" value="RRM"/>
    <property type="match status" value="1"/>
</dbReference>
<dbReference type="GO" id="GO:0003723">
    <property type="term" value="F:RNA binding"/>
    <property type="evidence" value="ECO:0007669"/>
    <property type="project" value="UniProtKB-UniRule"/>
</dbReference>
<dbReference type="WBParaSite" id="GPUH_0001996801-mRNA-1">
    <property type="protein sequence ID" value="GPUH_0001996801-mRNA-1"/>
    <property type="gene ID" value="GPUH_0001996801"/>
</dbReference>
<dbReference type="PROSITE" id="PS50102">
    <property type="entry name" value="RRM"/>
    <property type="match status" value="1"/>
</dbReference>
<dbReference type="CDD" id="cd00590">
    <property type="entry name" value="RRM_SF"/>
    <property type="match status" value="1"/>
</dbReference>
<dbReference type="AlphaFoldDB" id="A0A183EG52"/>
<evidence type="ECO:0000256" key="1">
    <source>
        <dbReference type="PROSITE-ProRule" id="PRU00176"/>
    </source>
</evidence>
<dbReference type="InterPro" id="IPR012677">
    <property type="entry name" value="Nucleotide-bd_a/b_plait_sf"/>
</dbReference>
<dbReference type="SUPFAM" id="SSF54928">
    <property type="entry name" value="RNA-binding domain, RBD"/>
    <property type="match status" value="1"/>
</dbReference>
<dbReference type="Pfam" id="PF00076">
    <property type="entry name" value="RRM_1"/>
    <property type="match status" value="1"/>
</dbReference>
<protein>
    <submittedName>
        <fullName evidence="3 4">RRM domain-containing protein</fullName>
    </submittedName>
</protein>
<evidence type="ECO:0000313" key="4">
    <source>
        <dbReference type="WBParaSite" id="GPUH_0002608801-mRNA-1"/>
    </source>
</evidence>
<organism evidence="3">
    <name type="scientific">Gongylonema pulchrum</name>
    <dbReference type="NCBI Taxonomy" id="637853"/>
    <lineage>
        <taxon>Eukaryota</taxon>
        <taxon>Metazoa</taxon>
        <taxon>Ecdysozoa</taxon>
        <taxon>Nematoda</taxon>
        <taxon>Chromadorea</taxon>
        <taxon>Rhabditida</taxon>
        <taxon>Spirurina</taxon>
        <taxon>Spiruromorpha</taxon>
        <taxon>Spiruroidea</taxon>
        <taxon>Gongylonematidae</taxon>
        <taxon>Gongylonema</taxon>
    </lineage>
</organism>
<dbReference type="WBParaSite" id="GPUH_0002608801-mRNA-1">
    <property type="protein sequence ID" value="GPUH_0002608801-mRNA-1"/>
    <property type="gene ID" value="GPUH_0002608801"/>
</dbReference>
<name>A0A183EG52_9BILA</name>
<dbReference type="InterPro" id="IPR000504">
    <property type="entry name" value="RRM_dom"/>
</dbReference>